<protein>
    <submittedName>
        <fullName evidence="2">Uncharacterized protein</fullName>
    </submittedName>
</protein>
<dbReference type="Proteomes" id="UP000188268">
    <property type="component" value="Unassembled WGS sequence"/>
</dbReference>
<feature type="region of interest" description="Disordered" evidence="1">
    <location>
        <begin position="1"/>
        <end position="20"/>
    </location>
</feature>
<gene>
    <name evidence="2" type="ORF">CCACVL1_15779</name>
</gene>
<sequence>MEEEETEGRGWPSSSSSIKA</sequence>
<name>A0A1R3I161_COCAP</name>
<accession>A0A1R3I161</accession>
<comment type="caution">
    <text evidence="2">The sequence shown here is derived from an EMBL/GenBank/DDBJ whole genome shotgun (WGS) entry which is preliminary data.</text>
</comment>
<evidence type="ECO:0000313" key="3">
    <source>
        <dbReference type="Proteomes" id="UP000188268"/>
    </source>
</evidence>
<proteinExistence type="predicted"/>
<dbReference type="EMBL" id="AWWV01010888">
    <property type="protein sequence ID" value="OMO76316.1"/>
    <property type="molecule type" value="Genomic_DNA"/>
</dbReference>
<keyword evidence="3" id="KW-1185">Reference proteome</keyword>
<reference evidence="2 3" key="1">
    <citation type="submission" date="2013-09" db="EMBL/GenBank/DDBJ databases">
        <title>Corchorus capsularis genome sequencing.</title>
        <authorList>
            <person name="Alam M."/>
            <person name="Haque M.S."/>
            <person name="Islam M.S."/>
            <person name="Emdad E.M."/>
            <person name="Islam M.M."/>
            <person name="Ahmed B."/>
            <person name="Halim A."/>
            <person name="Hossen Q.M.M."/>
            <person name="Hossain M.Z."/>
            <person name="Ahmed R."/>
            <person name="Khan M.M."/>
            <person name="Islam R."/>
            <person name="Rashid M.M."/>
            <person name="Khan S.A."/>
            <person name="Rahman M.S."/>
            <person name="Alam M."/>
        </authorList>
    </citation>
    <scope>NUCLEOTIDE SEQUENCE [LARGE SCALE GENOMIC DNA]</scope>
    <source>
        <strain evidence="3">cv. CVL-1</strain>
        <tissue evidence="2">Whole seedling</tissue>
    </source>
</reference>
<dbReference type="Gramene" id="OMO76316">
    <property type="protein sequence ID" value="OMO76316"/>
    <property type="gene ID" value="CCACVL1_15779"/>
</dbReference>
<dbReference type="AlphaFoldDB" id="A0A1R3I161"/>
<organism evidence="2 3">
    <name type="scientific">Corchorus capsularis</name>
    <name type="common">Jute</name>
    <dbReference type="NCBI Taxonomy" id="210143"/>
    <lineage>
        <taxon>Eukaryota</taxon>
        <taxon>Viridiplantae</taxon>
        <taxon>Streptophyta</taxon>
        <taxon>Embryophyta</taxon>
        <taxon>Tracheophyta</taxon>
        <taxon>Spermatophyta</taxon>
        <taxon>Magnoliopsida</taxon>
        <taxon>eudicotyledons</taxon>
        <taxon>Gunneridae</taxon>
        <taxon>Pentapetalae</taxon>
        <taxon>rosids</taxon>
        <taxon>malvids</taxon>
        <taxon>Malvales</taxon>
        <taxon>Malvaceae</taxon>
        <taxon>Grewioideae</taxon>
        <taxon>Apeibeae</taxon>
        <taxon>Corchorus</taxon>
    </lineage>
</organism>
<evidence type="ECO:0000313" key="2">
    <source>
        <dbReference type="EMBL" id="OMO76316.1"/>
    </source>
</evidence>
<evidence type="ECO:0000256" key="1">
    <source>
        <dbReference type="SAM" id="MobiDB-lite"/>
    </source>
</evidence>